<name>A0A8K0K0Q4_LADFU</name>
<evidence type="ECO:0000256" key="1">
    <source>
        <dbReference type="SAM" id="MobiDB-lite"/>
    </source>
</evidence>
<comment type="caution">
    <text evidence="4">The sequence shown here is derived from an EMBL/GenBank/DDBJ whole genome shotgun (WGS) entry which is preliminary data.</text>
</comment>
<evidence type="ECO:0000313" key="4">
    <source>
        <dbReference type="EMBL" id="KAG8225746.1"/>
    </source>
</evidence>
<feature type="compositionally biased region" description="Low complexity" evidence="1">
    <location>
        <begin position="202"/>
        <end position="215"/>
    </location>
</feature>
<dbReference type="EMBL" id="KZ308251">
    <property type="protein sequence ID" value="KAG8225746.1"/>
    <property type="molecule type" value="Genomic_DNA"/>
</dbReference>
<protein>
    <recommendedName>
        <fullName evidence="3">Chitin-binding type-2 domain-containing protein</fullName>
    </recommendedName>
</protein>
<dbReference type="InterPro" id="IPR036508">
    <property type="entry name" value="Chitin-bd_dom_sf"/>
</dbReference>
<dbReference type="Gene3D" id="2.170.140.10">
    <property type="entry name" value="Chitin binding domain"/>
    <property type="match status" value="1"/>
</dbReference>
<reference evidence="4" key="2">
    <citation type="submission" date="2017-10" db="EMBL/GenBank/DDBJ databases">
        <title>Ladona fulva Genome sequencing and assembly.</title>
        <authorList>
            <person name="Murali S."/>
            <person name="Richards S."/>
            <person name="Bandaranaike D."/>
            <person name="Bellair M."/>
            <person name="Blankenburg K."/>
            <person name="Chao H."/>
            <person name="Dinh H."/>
            <person name="Doddapaneni H."/>
            <person name="Dugan-Rocha S."/>
            <person name="Elkadiri S."/>
            <person name="Gnanaolivu R."/>
            <person name="Hernandez B."/>
            <person name="Skinner E."/>
            <person name="Javaid M."/>
            <person name="Lee S."/>
            <person name="Li M."/>
            <person name="Ming W."/>
            <person name="Munidasa M."/>
            <person name="Muniz J."/>
            <person name="Nguyen L."/>
            <person name="Hughes D."/>
            <person name="Osuji N."/>
            <person name="Pu L.-L."/>
            <person name="Puazo M."/>
            <person name="Qu C."/>
            <person name="Quiroz J."/>
            <person name="Raj R."/>
            <person name="Weissenberger G."/>
            <person name="Xin Y."/>
            <person name="Zou X."/>
            <person name="Han Y."/>
            <person name="Worley K."/>
            <person name="Muzny D."/>
            <person name="Gibbs R."/>
        </authorList>
    </citation>
    <scope>NUCLEOTIDE SEQUENCE</scope>
    <source>
        <strain evidence="4">Sampled in the wild</strain>
    </source>
</reference>
<keyword evidence="5" id="KW-1185">Reference proteome</keyword>
<dbReference type="AlphaFoldDB" id="A0A8K0K0Q4"/>
<keyword evidence="2" id="KW-0732">Signal</keyword>
<reference evidence="4" key="1">
    <citation type="submission" date="2013-04" db="EMBL/GenBank/DDBJ databases">
        <authorList>
            <person name="Qu J."/>
            <person name="Murali S.C."/>
            <person name="Bandaranaike D."/>
            <person name="Bellair M."/>
            <person name="Blankenburg K."/>
            <person name="Chao H."/>
            <person name="Dinh H."/>
            <person name="Doddapaneni H."/>
            <person name="Downs B."/>
            <person name="Dugan-Rocha S."/>
            <person name="Elkadiri S."/>
            <person name="Gnanaolivu R.D."/>
            <person name="Hernandez B."/>
            <person name="Javaid M."/>
            <person name="Jayaseelan J.C."/>
            <person name="Lee S."/>
            <person name="Li M."/>
            <person name="Ming W."/>
            <person name="Munidasa M."/>
            <person name="Muniz J."/>
            <person name="Nguyen L."/>
            <person name="Ongeri F."/>
            <person name="Osuji N."/>
            <person name="Pu L.-L."/>
            <person name="Puazo M."/>
            <person name="Qu C."/>
            <person name="Quiroz J."/>
            <person name="Raj R."/>
            <person name="Weissenberger G."/>
            <person name="Xin Y."/>
            <person name="Zou X."/>
            <person name="Han Y."/>
            <person name="Richards S."/>
            <person name="Worley K."/>
            <person name="Muzny D."/>
            <person name="Gibbs R."/>
        </authorList>
    </citation>
    <scope>NUCLEOTIDE SEQUENCE</scope>
    <source>
        <strain evidence="4">Sampled in the wild</strain>
    </source>
</reference>
<dbReference type="InterPro" id="IPR002557">
    <property type="entry name" value="Chitin-bd_dom"/>
</dbReference>
<feature type="signal peptide" evidence="2">
    <location>
        <begin position="1"/>
        <end position="22"/>
    </location>
</feature>
<organism evidence="4 5">
    <name type="scientific">Ladona fulva</name>
    <name type="common">Scarce chaser dragonfly</name>
    <name type="synonym">Libellula fulva</name>
    <dbReference type="NCBI Taxonomy" id="123851"/>
    <lineage>
        <taxon>Eukaryota</taxon>
        <taxon>Metazoa</taxon>
        <taxon>Ecdysozoa</taxon>
        <taxon>Arthropoda</taxon>
        <taxon>Hexapoda</taxon>
        <taxon>Insecta</taxon>
        <taxon>Pterygota</taxon>
        <taxon>Palaeoptera</taxon>
        <taxon>Odonata</taxon>
        <taxon>Epiprocta</taxon>
        <taxon>Anisoptera</taxon>
        <taxon>Libelluloidea</taxon>
        <taxon>Libellulidae</taxon>
        <taxon>Ladona</taxon>
    </lineage>
</organism>
<dbReference type="OrthoDB" id="6020543at2759"/>
<dbReference type="GO" id="GO:0005576">
    <property type="term" value="C:extracellular region"/>
    <property type="evidence" value="ECO:0007669"/>
    <property type="project" value="InterPro"/>
</dbReference>
<dbReference type="Pfam" id="PF01607">
    <property type="entry name" value="CBM_14"/>
    <property type="match status" value="1"/>
</dbReference>
<accession>A0A8K0K0Q4</accession>
<feature type="domain" description="Chitin-binding type-2" evidence="3">
    <location>
        <begin position="227"/>
        <end position="276"/>
    </location>
</feature>
<proteinExistence type="predicted"/>
<feature type="region of interest" description="Disordered" evidence="1">
    <location>
        <begin position="202"/>
        <end position="224"/>
    </location>
</feature>
<evidence type="ECO:0000259" key="3">
    <source>
        <dbReference type="PROSITE" id="PS50940"/>
    </source>
</evidence>
<evidence type="ECO:0000256" key="2">
    <source>
        <dbReference type="SAM" id="SignalP"/>
    </source>
</evidence>
<dbReference type="PROSITE" id="PS50940">
    <property type="entry name" value="CHIT_BIND_II"/>
    <property type="match status" value="1"/>
</dbReference>
<dbReference type="Proteomes" id="UP000792457">
    <property type="component" value="Unassembled WGS sequence"/>
</dbReference>
<sequence length="283" mass="31691">MIGNTETMEHFIFILMITGMSASLSTNITGGIKPVGQTVRECDKEGLMCQDCSTLVYCQNRDFDFVPITVSQCSVDMPCDETKKACTVGGACRYKEFVCPYNLPKDQYLPDPYSCRQYWWCNGGIPKACGIPSSYNPISAECDILMQNNQLCLQGPLPPCQFNGQMLNMKGTPFNYECVEVLPQEGKYPIIYPYLQLGSTNPTNPTDSPNPINPTGSPTTTTIPDPSYDCQSAGYFPYPPDCTRYYKCVRNSDGKLEQTWLQCRMGSYFDKNTRKCVRGKCSK</sequence>
<gene>
    <name evidence="4" type="ORF">J437_LFUL016106</name>
</gene>
<feature type="chain" id="PRO_5035425187" description="Chitin-binding type-2 domain-containing protein" evidence="2">
    <location>
        <begin position="23"/>
        <end position="283"/>
    </location>
</feature>
<evidence type="ECO:0000313" key="5">
    <source>
        <dbReference type="Proteomes" id="UP000792457"/>
    </source>
</evidence>
<dbReference type="SUPFAM" id="SSF57625">
    <property type="entry name" value="Invertebrate chitin-binding proteins"/>
    <property type="match status" value="2"/>
</dbReference>
<dbReference type="SMART" id="SM00494">
    <property type="entry name" value="ChtBD2"/>
    <property type="match status" value="2"/>
</dbReference>
<dbReference type="GO" id="GO:0008061">
    <property type="term" value="F:chitin binding"/>
    <property type="evidence" value="ECO:0007669"/>
    <property type="project" value="InterPro"/>
</dbReference>